<dbReference type="InterPro" id="IPR052023">
    <property type="entry name" value="Histidine_kinase_KdpD"/>
</dbReference>
<dbReference type="Pfam" id="PF13493">
    <property type="entry name" value="DUF4118"/>
    <property type="match status" value="1"/>
</dbReference>
<evidence type="ECO:0000256" key="4">
    <source>
        <dbReference type="ARBA" id="ARBA00022692"/>
    </source>
</evidence>
<keyword evidence="2" id="KW-0597">Phosphoprotein</keyword>
<evidence type="ECO:0000256" key="10">
    <source>
        <dbReference type="ARBA" id="ARBA00023136"/>
    </source>
</evidence>
<reference evidence="13 14" key="1">
    <citation type="submission" date="2023-02" db="EMBL/GenBank/DDBJ databases">
        <title>Dictyobacter halimunensis sp. nov., a new member of the class Ktedonobacteria from forest soil in a geothermal area.</title>
        <authorList>
            <person name="Rachmania M.K."/>
            <person name="Ningsih F."/>
            <person name="Sakai Y."/>
            <person name="Yabe S."/>
            <person name="Yokota A."/>
            <person name="Sjamsuridzal W."/>
        </authorList>
    </citation>
    <scope>NUCLEOTIDE SEQUENCE [LARGE SCALE GENOMIC DNA]</scope>
    <source>
        <strain evidence="13 14">S3.2.2.5</strain>
    </source>
</reference>
<evidence type="ECO:0000256" key="8">
    <source>
        <dbReference type="ARBA" id="ARBA00022989"/>
    </source>
</evidence>
<dbReference type="RefSeq" id="WP_338254117.1">
    <property type="nucleotide sequence ID" value="NZ_BSRI01000002.1"/>
</dbReference>
<comment type="caution">
    <text evidence="13">The sequence shown here is derived from an EMBL/GenBank/DDBJ whole genome shotgun (WGS) entry which is preliminary data.</text>
</comment>
<keyword evidence="7" id="KW-0067">ATP-binding</keyword>
<dbReference type="InterPro" id="IPR038318">
    <property type="entry name" value="KdpD_sf"/>
</dbReference>
<keyword evidence="14" id="KW-1185">Reference proteome</keyword>
<keyword evidence="6" id="KW-0418">Kinase</keyword>
<keyword evidence="5" id="KW-0547">Nucleotide-binding</keyword>
<evidence type="ECO:0000256" key="11">
    <source>
        <dbReference type="SAM" id="Phobius"/>
    </source>
</evidence>
<gene>
    <name evidence="13" type="ORF">KDH_48570</name>
</gene>
<organism evidence="13 14">
    <name type="scientific">Dictyobacter halimunensis</name>
    <dbReference type="NCBI Taxonomy" id="3026934"/>
    <lineage>
        <taxon>Bacteria</taxon>
        <taxon>Bacillati</taxon>
        <taxon>Chloroflexota</taxon>
        <taxon>Ktedonobacteria</taxon>
        <taxon>Ktedonobacterales</taxon>
        <taxon>Dictyobacteraceae</taxon>
        <taxon>Dictyobacter</taxon>
    </lineage>
</organism>
<evidence type="ECO:0000256" key="6">
    <source>
        <dbReference type="ARBA" id="ARBA00022777"/>
    </source>
</evidence>
<dbReference type="PANTHER" id="PTHR45569:SF1">
    <property type="entry name" value="SENSOR PROTEIN KDPD"/>
    <property type="match status" value="1"/>
</dbReference>
<name>A0ABQ6FWQ1_9CHLR</name>
<dbReference type="SUPFAM" id="SSF55781">
    <property type="entry name" value="GAF domain-like"/>
    <property type="match status" value="1"/>
</dbReference>
<evidence type="ECO:0000256" key="7">
    <source>
        <dbReference type="ARBA" id="ARBA00022840"/>
    </source>
</evidence>
<evidence type="ECO:0000256" key="9">
    <source>
        <dbReference type="ARBA" id="ARBA00023012"/>
    </source>
</evidence>
<accession>A0ABQ6FWQ1</accession>
<dbReference type="Proteomes" id="UP001344906">
    <property type="component" value="Unassembled WGS sequence"/>
</dbReference>
<dbReference type="InterPro" id="IPR025201">
    <property type="entry name" value="KdpD_TM"/>
</dbReference>
<keyword evidence="8 11" id="KW-1133">Transmembrane helix</keyword>
<dbReference type="Gene3D" id="1.20.120.620">
    <property type="entry name" value="Backbone structure of the membrane domain of e. Coli histidine kinase receptor kdpd"/>
    <property type="match status" value="1"/>
</dbReference>
<feature type="transmembrane region" description="Helical" evidence="11">
    <location>
        <begin position="47"/>
        <end position="64"/>
    </location>
</feature>
<evidence type="ECO:0000313" key="13">
    <source>
        <dbReference type="EMBL" id="GLV58023.1"/>
    </source>
</evidence>
<comment type="subcellular location">
    <subcellularLocation>
        <location evidence="1">Membrane</location>
        <topology evidence="1">Multi-pass membrane protein</topology>
    </subcellularLocation>
</comment>
<keyword evidence="3" id="KW-0808">Transferase</keyword>
<proteinExistence type="predicted"/>
<dbReference type="PANTHER" id="PTHR45569">
    <property type="entry name" value="SENSOR PROTEIN KDPD"/>
    <property type="match status" value="1"/>
</dbReference>
<evidence type="ECO:0000259" key="12">
    <source>
        <dbReference type="Pfam" id="PF13493"/>
    </source>
</evidence>
<protein>
    <recommendedName>
        <fullName evidence="12">Sensor protein KdpD transmembrane domain-containing protein</fullName>
    </recommendedName>
</protein>
<feature type="domain" description="Sensor protein KdpD transmembrane" evidence="12">
    <location>
        <begin position="26"/>
        <end position="130"/>
    </location>
</feature>
<dbReference type="InterPro" id="IPR029016">
    <property type="entry name" value="GAF-like_dom_sf"/>
</dbReference>
<evidence type="ECO:0000313" key="14">
    <source>
        <dbReference type="Proteomes" id="UP001344906"/>
    </source>
</evidence>
<evidence type="ECO:0000256" key="3">
    <source>
        <dbReference type="ARBA" id="ARBA00022679"/>
    </source>
</evidence>
<feature type="transmembrane region" description="Helical" evidence="11">
    <location>
        <begin position="69"/>
        <end position="87"/>
    </location>
</feature>
<sequence length="298" mass="33961">MQKIERIPQMETGHKNKWQYYVYDVLIAMAGSLIVTGLIYFSHLYPHISDIVIIHLIWIMALAIWRSRYAAIVAAITAFLSFDYFLVPPLYTLTIADPVQWVALFVFLFTAIVTGWLAGAVRQSAEEARKNAHELRILYELMRVCNNTNNLDEQLDIIVLSTLRVFSSLGITECVLLMPDQVGKLSVRADAPIRVDEFQPTSEEMGHATQVYRSGTHTTIKDVKVPHSQVHYIPLKSGSHVFCVLYLRVLNGVPWLENEEGVNSALRNAYPPAEFFRTYLDQISSLIERSFLREKLAS</sequence>
<feature type="transmembrane region" description="Helical" evidence="11">
    <location>
        <begin position="99"/>
        <end position="121"/>
    </location>
</feature>
<evidence type="ECO:0000256" key="2">
    <source>
        <dbReference type="ARBA" id="ARBA00022553"/>
    </source>
</evidence>
<evidence type="ECO:0000256" key="1">
    <source>
        <dbReference type="ARBA" id="ARBA00004141"/>
    </source>
</evidence>
<keyword evidence="4 11" id="KW-0812">Transmembrane</keyword>
<evidence type="ECO:0000256" key="5">
    <source>
        <dbReference type="ARBA" id="ARBA00022741"/>
    </source>
</evidence>
<dbReference type="EMBL" id="BSRI01000002">
    <property type="protein sequence ID" value="GLV58023.1"/>
    <property type="molecule type" value="Genomic_DNA"/>
</dbReference>
<keyword evidence="10 11" id="KW-0472">Membrane</keyword>
<dbReference type="Gene3D" id="3.30.450.40">
    <property type="match status" value="1"/>
</dbReference>
<feature type="transmembrane region" description="Helical" evidence="11">
    <location>
        <begin position="21"/>
        <end position="41"/>
    </location>
</feature>
<keyword evidence="9" id="KW-0902">Two-component regulatory system</keyword>